<dbReference type="InterPro" id="IPR055878">
    <property type="entry name" value="DUF7455"/>
</dbReference>
<gene>
    <name evidence="2" type="ORF">UFOPK3773_00988</name>
</gene>
<name>A0A6J7JJB3_9ZZZZ</name>
<accession>A0A6J7JJB3</accession>
<protein>
    <submittedName>
        <fullName evidence="2">Unannotated protein</fullName>
    </submittedName>
</protein>
<dbReference type="Pfam" id="PF24254">
    <property type="entry name" value="DUF7455"/>
    <property type="match status" value="1"/>
</dbReference>
<organism evidence="2">
    <name type="scientific">freshwater metagenome</name>
    <dbReference type="NCBI Taxonomy" id="449393"/>
    <lineage>
        <taxon>unclassified sequences</taxon>
        <taxon>metagenomes</taxon>
        <taxon>ecological metagenomes</taxon>
    </lineage>
</organism>
<reference evidence="2" key="1">
    <citation type="submission" date="2020-05" db="EMBL/GenBank/DDBJ databases">
        <authorList>
            <person name="Chiriac C."/>
            <person name="Salcher M."/>
            <person name="Ghai R."/>
            <person name="Kavagutti S V."/>
        </authorList>
    </citation>
    <scope>NUCLEOTIDE SEQUENCE</scope>
</reference>
<dbReference type="EMBL" id="CAFBNF010000096">
    <property type="protein sequence ID" value="CAB4943456.1"/>
    <property type="molecule type" value="Genomic_DNA"/>
</dbReference>
<sequence length="77" mass="8328">MSVTSNLMPTMNPDQNSPAILNSHDRCDGCGSQAYVSVDLGGGTLLFCGHHYQQHEFALAAIAMVVRDERYRLSAAS</sequence>
<proteinExistence type="predicted"/>
<evidence type="ECO:0000259" key="1">
    <source>
        <dbReference type="Pfam" id="PF24254"/>
    </source>
</evidence>
<feature type="domain" description="DUF7455" evidence="1">
    <location>
        <begin position="21"/>
        <end position="73"/>
    </location>
</feature>
<evidence type="ECO:0000313" key="2">
    <source>
        <dbReference type="EMBL" id="CAB4943456.1"/>
    </source>
</evidence>
<dbReference type="AlphaFoldDB" id="A0A6J7JJB3"/>